<keyword evidence="2" id="KW-1185">Reference proteome</keyword>
<dbReference type="Proteomes" id="UP000304900">
    <property type="component" value="Unassembled WGS sequence"/>
</dbReference>
<proteinExistence type="predicted"/>
<reference evidence="1 2" key="1">
    <citation type="submission" date="2019-05" db="EMBL/GenBank/DDBJ databases">
        <title>Dyadobacter AR-3-8 sp. nov., isolated from arctic soil.</title>
        <authorList>
            <person name="Chaudhary D.K."/>
        </authorList>
    </citation>
    <scope>NUCLEOTIDE SEQUENCE [LARGE SCALE GENOMIC DNA]</scope>
    <source>
        <strain evidence="1 2">AR-3-8</strain>
    </source>
</reference>
<evidence type="ECO:0000313" key="2">
    <source>
        <dbReference type="Proteomes" id="UP000304900"/>
    </source>
</evidence>
<dbReference type="Pfam" id="PF08811">
    <property type="entry name" value="DUF1800"/>
    <property type="match status" value="1"/>
</dbReference>
<organism evidence="1 2">
    <name type="scientific">Dyadobacter frigoris</name>
    <dbReference type="NCBI Taxonomy" id="2576211"/>
    <lineage>
        <taxon>Bacteria</taxon>
        <taxon>Pseudomonadati</taxon>
        <taxon>Bacteroidota</taxon>
        <taxon>Cytophagia</taxon>
        <taxon>Cytophagales</taxon>
        <taxon>Spirosomataceae</taxon>
        <taxon>Dyadobacter</taxon>
    </lineage>
</organism>
<sequence length="467" mass="53860">MKDLNISNDVLHLYRRAGFGGLPDRDISIKKALNQLFHESGNFTPIETVRKETEPPLMSEGTMMPDADAMKKEKMKKNREEIRELNLAWMSKMAKGETTLRERMSLFWHGHFACRVQDAAFVQSYLNTIRKNALGNFGEMLTAVSKEPAMLQFLNNQQNRKNKPNENFAREVMELFTLGRGNYTEKDVKEGARAFTGWGFNAKGKFEFREKAHDSDTKNFLGKNGNFQGDDIIKILLEQKQTARFITAKIYRYFVSEIPDEKRIAELAEDFYKSDYDISQLMHSIFSAKWFYEDSLKNMLIKSPVELVIGIQRTLNADFVNKEPVLYIQKVLGQILFYPPNVAGWPGGRNWIDSSSLLFRMQLPNLMAGVTTQKIKAKESGDVNDQTIKKKDENSKINVDWDQWAKRFEKIDNQKLPDFLCEELLAVKPDPMVMALITGKETIIPDRTQYIRKLTLAIMGLPEYQIS</sequence>
<name>A0A4V6BKP5_9BACT</name>
<protein>
    <submittedName>
        <fullName evidence="1">DUF1800 domain-containing protein</fullName>
    </submittedName>
</protein>
<evidence type="ECO:0000313" key="1">
    <source>
        <dbReference type="EMBL" id="TKT91723.1"/>
    </source>
</evidence>
<dbReference type="EMBL" id="SZVO01000006">
    <property type="protein sequence ID" value="TKT91723.1"/>
    <property type="molecule type" value="Genomic_DNA"/>
</dbReference>
<gene>
    <name evidence="1" type="ORF">FDK13_15290</name>
</gene>
<dbReference type="InterPro" id="IPR014917">
    <property type="entry name" value="DUF1800"/>
</dbReference>
<comment type="caution">
    <text evidence="1">The sequence shown here is derived from an EMBL/GenBank/DDBJ whole genome shotgun (WGS) entry which is preliminary data.</text>
</comment>
<dbReference type="RefSeq" id="WP_137340868.1">
    <property type="nucleotide sequence ID" value="NZ_BSQH01000003.1"/>
</dbReference>
<dbReference type="AlphaFoldDB" id="A0A4V6BKP5"/>
<accession>A0A4V6BKP5</accession>
<dbReference type="OrthoDB" id="9772295at2"/>